<organism evidence="1 2">
    <name type="scientific">Escherichia phage vB_Eco_slurp01</name>
    <dbReference type="NCBI Taxonomy" id="1874688"/>
    <lineage>
        <taxon>Viruses</taxon>
        <taxon>Duplodnaviria</taxon>
        <taxon>Heunggongvirae</taxon>
        <taxon>Uroviricota</taxon>
        <taxon>Caudoviricetes</taxon>
        <taxon>Asteriusvirus</taxon>
        <taxon>Asteriusvirus PBECO4</taxon>
    </lineage>
</organism>
<dbReference type="Proteomes" id="UP000279386">
    <property type="component" value="Segment"/>
</dbReference>
<gene>
    <name evidence="1" type="ORF">PSLUR01_00143</name>
</gene>
<sequence>MLPFGRMMNYGNIAPGKDTVVKINSDENSISVLYSDGSLYMRGRKPIIKNGSYWFIFFR</sequence>
<reference evidence="1 2" key="1">
    <citation type="submission" date="2016-07" db="EMBL/GenBank/DDBJ databases">
        <authorList>
            <person name="Millard A."/>
        </authorList>
    </citation>
    <scope>NUCLEOTIDE SEQUENCE [LARGE SCALE GENOMIC DNA]</scope>
</reference>
<evidence type="ECO:0000313" key="1">
    <source>
        <dbReference type="EMBL" id="SCA80120.1"/>
    </source>
</evidence>
<accession>A0A1C3S6K5</accession>
<evidence type="ECO:0000313" key="2">
    <source>
        <dbReference type="Proteomes" id="UP000279386"/>
    </source>
</evidence>
<name>A0A1C3S6K5_9CAUD</name>
<proteinExistence type="predicted"/>
<dbReference type="EMBL" id="LT603033">
    <property type="protein sequence ID" value="SCA80120.1"/>
    <property type="molecule type" value="Genomic_DNA"/>
</dbReference>
<protein>
    <submittedName>
        <fullName evidence="1">Uncharacterized protein</fullName>
    </submittedName>
</protein>